<evidence type="ECO:0000259" key="3">
    <source>
        <dbReference type="Pfam" id="PF08327"/>
    </source>
</evidence>
<name>A0A2N0D044_RHISU</name>
<accession>A0A2N0D044</accession>
<evidence type="ECO:0000313" key="4">
    <source>
        <dbReference type="EMBL" id="PKA39427.1"/>
    </source>
</evidence>
<proteinExistence type="inferred from homology"/>
<reference evidence="4 5" key="1">
    <citation type="submission" date="2017-11" db="EMBL/GenBank/DDBJ databases">
        <authorList>
            <person name="Han C.G."/>
        </authorList>
    </citation>
    <scope>NUCLEOTIDE SEQUENCE [LARGE SCALE GENOMIC DNA]</scope>
    <source>
        <strain evidence="4 5">HCNT1</strain>
    </source>
</reference>
<evidence type="ECO:0000256" key="2">
    <source>
        <dbReference type="SAM" id="MobiDB-lite"/>
    </source>
</evidence>
<reference evidence="4 5" key="2">
    <citation type="submission" date="2017-12" db="EMBL/GenBank/DDBJ databases">
        <title>Genome sequence of Rhizobium sullae HCNT1 isolated from Sulla coronaria nodules and featuring peculiar denitrification phenotypes.</title>
        <authorList>
            <person name="De Diego-Diaz B."/>
            <person name="Treu L."/>
            <person name="Campanaro S."/>
            <person name="Da Silva Duarte V."/>
            <person name="Basaglia M."/>
            <person name="Favaro L."/>
            <person name="Casella S."/>
            <person name="Squartini A."/>
        </authorList>
    </citation>
    <scope>NUCLEOTIDE SEQUENCE [LARGE SCALE GENOMIC DNA]</scope>
    <source>
        <strain evidence="4 5">HCNT1</strain>
    </source>
</reference>
<feature type="domain" description="Activator of Hsp90 ATPase homologue 1/2-like C-terminal" evidence="3">
    <location>
        <begin position="15"/>
        <end position="154"/>
    </location>
</feature>
<dbReference type="AlphaFoldDB" id="A0A2N0D044"/>
<evidence type="ECO:0000256" key="1">
    <source>
        <dbReference type="ARBA" id="ARBA00006817"/>
    </source>
</evidence>
<dbReference type="Gene3D" id="3.30.530.20">
    <property type="match status" value="1"/>
</dbReference>
<dbReference type="Pfam" id="PF08327">
    <property type="entry name" value="AHSA1"/>
    <property type="match status" value="1"/>
</dbReference>
<organism evidence="4 5">
    <name type="scientific">Rhizobium sullae</name>
    <name type="common">Rhizobium hedysari</name>
    <dbReference type="NCBI Taxonomy" id="50338"/>
    <lineage>
        <taxon>Bacteria</taxon>
        <taxon>Pseudomonadati</taxon>
        <taxon>Pseudomonadota</taxon>
        <taxon>Alphaproteobacteria</taxon>
        <taxon>Hyphomicrobiales</taxon>
        <taxon>Rhizobiaceae</taxon>
        <taxon>Rhizobium/Agrobacterium group</taxon>
        <taxon>Rhizobium</taxon>
    </lineage>
</organism>
<sequence length="184" mass="19753">MSANRCTTVSRIIYAPPCAIYAAFLDPEAVATWLPPGDMRGIVHEFEGREGGAFNMSLVYPDDETEMTGKTSEKTDTFRGRTAQLIPDALVVWKTVFDSPDPAFAGEMTVRTHLVPAAGGTQVTMVTEDIPEGIRLEDNETGCLQTLEQLAAYVRGWAGKAWPGGRPEPTAGNPVHAASGKSPT</sequence>
<gene>
    <name evidence="4" type="ORF">CWR43_32870</name>
</gene>
<comment type="similarity">
    <text evidence="1">Belongs to the AHA1 family.</text>
</comment>
<feature type="region of interest" description="Disordered" evidence="2">
    <location>
        <begin position="164"/>
        <end position="184"/>
    </location>
</feature>
<protein>
    <submittedName>
        <fullName evidence="4">ATPase</fullName>
    </submittedName>
</protein>
<dbReference type="Proteomes" id="UP000232164">
    <property type="component" value="Unassembled WGS sequence"/>
</dbReference>
<dbReference type="InterPro" id="IPR013538">
    <property type="entry name" value="ASHA1/2-like_C"/>
</dbReference>
<comment type="caution">
    <text evidence="4">The sequence shown here is derived from an EMBL/GenBank/DDBJ whole genome shotgun (WGS) entry which is preliminary data.</text>
</comment>
<evidence type="ECO:0000313" key="5">
    <source>
        <dbReference type="Proteomes" id="UP000232164"/>
    </source>
</evidence>
<dbReference type="InterPro" id="IPR023393">
    <property type="entry name" value="START-like_dom_sf"/>
</dbReference>
<dbReference type="CDD" id="cd08895">
    <property type="entry name" value="SRPBCC_CalC_Aha1-like_2"/>
    <property type="match status" value="1"/>
</dbReference>
<dbReference type="EMBL" id="PIQN01000029">
    <property type="protein sequence ID" value="PKA39427.1"/>
    <property type="molecule type" value="Genomic_DNA"/>
</dbReference>
<dbReference type="SUPFAM" id="SSF55961">
    <property type="entry name" value="Bet v1-like"/>
    <property type="match status" value="1"/>
</dbReference>